<feature type="compositionally biased region" description="Basic and acidic residues" evidence="1">
    <location>
        <begin position="35"/>
        <end position="60"/>
    </location>
</feature>
<evidence type="ECO:0000313" key="2">
    <source>
        <dbReference type="EMBL" id="CAE7320381.1"/>
    </source>
</evidence>
<feature type="region of interest" description="Disordered" evidence="1">
    <location>
        <begin position="78"/>
        <end position="151"/>
    </location>
</feature>
<dbReference type="EMBL" id="CAJNJA010013422">
    <property type="protein sequence ID" value="CAE7320381.1"/>
    <property type="molecule type" value="Genomic_DNA"/>
</dbReference>
<proteinExistence type="predicted"/>
<dbReference type="InterPro" id="IPR036287">
    <property type="entry name" value="Rv1873-like_sf"/>
</dbReference>
<dbReference type="Pfam" id="PF08837">
    <property type="entry name" value="DUF1810"/>
    <property type="match status" value="1"/>
</dbReference>
<evidence type="ECO:0000313" key="3">
    <source>
        <dbReference type="Proteomes" id="UP000601435"/>
    </source>
</evidence>
<name>A0A812P6M0_9DINO</name>
<dbReference type="Gene3D" id="1.25.40.380">
    <property type="entry name" value="Protein of unknown function DUF1810"/>
    <property type="match status" value="1"/>
</dbReference>
<feature type="compositionally biased region" description="Polar residues" evidence="1">
    <location>
        <begin position="142"/>
        <end position="151"/>
    </location>
</feature>
<dbReference type="OrthoDB" id="447037at2759"/>
<dbReference type="InterPro" id="IPR014937">
    <property type="entry name" value="DUF1810"/>
</dbReference>
<gene>
    <name evidence="2" type="ORF">SNEC2469_LOCUS8030</name>
</gene>
<sequence>KKAAGFSGPALPTAPGEDTPPEELILAPSQQPGGRVHEEVSVRSQLGEDEHRSTHPKDGVGDLAQALRLCNTWTLMSPRRCRSKSPDGVAYSPVLGDRGEKVDMPETLEVRRSSRRPSLQPRQGTSRRFSALNQPSKDLGSNPVSLSATPVTTPSQKRFALHRFTEAQKDTFAKALGEIRAGRKSSCWMWFVIPTPPHVVHGVEKGSSVNRRFALRSDEEARAYLAYENDGVNLRQNYLAMMTAVRDQLRAGKSVPSLMGQFDAPKLASSVRLFERVTRGGDDQLQSVLQDIMASMASQA</sequence>
<accession>A0A812P6M0</accession>
<feature type="compositionally biased region" description="Basic and acidic residues" evidence="1">
    <location>
        <begin position="97"/>
        <end position="112"/>
    </location>
</feature>
<protein>
    <submittedName>
        <fullName evidence="2">Uncharacterized protein</fullName>
    </submittedName>
</protein>
<evidence type="ECO:0000256" key="1">
    <source>
        <dbReference type="SAM" id="MobiDB-lite"/>
    </source>
</evidence>
<dbReference type="SUPFAM" id="SSF140736">
    <property type="entry name" value="Rv1873-like"/>
    <property type="match status" value="1"/>
</dbReference>
<feature type="non-terminal residue" evidence="2">
    <location>
        <position position="1"/>
    </location>
</feature>
<dbReference type="AlphaFoldDB" id="A0A812P6M0"/>
<feature type="compositionally biased region" description="Polar residues" evidence="1">
    <location>
        <begin position="124"/>
        <end position="136"/>
    </location>
</feature>
<feature type="region of interest" description="Disordered" evidence="1">
    <location>
        <begin position="1"/>
        <end position="60"/>
    </location>
</feature>
<keyword evidence="3" id="KW-1185">Reference proteome</keyword>
<comment type="caution">
    <text evidence="2">The sequence shown here is derived from an EMBL/GenBank/DDBJ whole genome shotgun (WGS) entry which is preliminary data.</text>
</comment>
<dbReference type="Proteomes" id="UP000601435">
    <property type="component" value="Unassembled WGS sequence"/>
</dbReference>
<organism evidence="2 3">
    <name type="scientific">Symbiodinium necroappetens</name>
    <dbReference type="NCBI Taxonomy" id="1628268"/>
    <lineage>
        <taxon>Eukaryota</taxon>
        <taxon>Sar</taxon>
        <taxon>Alveolata</taxon>
        <taxon>Dinophyceae</taxon>
        <taxon>Suessiales</taxon>
        <taxon>Symbiodiniaceae</taxon>
        <taxon>Symbiodinium</taxon>
    </lineage>
</organism>
<reference evidence="2" key="1">
    <citation type="submission" date="2021-02" db="EMBL/GenBank/DDBJ databases">
        <authorList>
            <person name="Dougan E. K."/>
            <person name="Rhodes N."/>
            <person name="Thang M."/>
            <person name="Chan C."/>
        </authorList>
    </citation>
    <scope>NUCLEOTIDE SEQUENCE</scope>
</reference>